<feature type="transmembrane region" description="Helical" evidence="2">
    <location>
        <begin position="602"/>
        <end position="623"/>
    </location>
</feature>
<dbReference type="Pfam" id="PF20155">
    <property type="entry name" value="TMP_3"/>
    <property type="match status" value="1"/>
</dbReference>
<accession>A0ABY5C1S0</accession>
<dbReference type="Gene3D" id="1.20.120.20">
    <property type="entry name" value="Apolipoprotein"/>
    <property type="match status" value="1"/>
</dbReference>
<evidence type="ECO:0000313" key="5">
    <source>
        <dbReference type="EMBL" id="USS92039.1"/>
    </source>
</evidence>
<dbReference type="Pfam" id="PF01464">
    <property type="entry name" value="SLT"/>
    <property type="match status" value="1"/>
</dbReference>
<dbReference type="EMBL" id="CP097122">
    <property type="protein sequence ID" value="USS92039.1"/>
    <property type="molecule type" value="Genomic_DNA"/>
</dbReference>
<dbReference type="Proteomes" id="UP001056093">
    <property type="component" value="Chromosome"/>
</dbReference>
<dbReference type="SUPFAM" id="SSF53955">
    <property type="entry name" value="Lysozyme-like"/>
    <property type="match status" value="1"/>
</dbReference>
<evidence type="ECO:0000259" key="3">
    <source>
        <dbReference type="Pfam" id="PF01464"/>
    </source>
</evidence>
<dbReference type="Gene3D" id="1.10.530.10">
    <property type="match status" value="1"/>
</dbReference>
<keyword evidence="2" id="KW-0472">Membrane</keyword>
<reference evidence="5" key="1">
    <citation type="submission" date="2022-05" db="EMBL/GenBank/DDBJ databases">
        <authorList>
            <person name="Oliphant S.A."/>
            <person name="Watson-Haigh N.S."/>
            <person name="Sumby K.M."/>
            <person name="Gardner J.M."/>
            <person name="Jiranek V."/>
        </authorList>
    </citation>
    <scope>NUCLEOTIDE SEQUENCE</scope>
    <source>
        <strain evidence="5">KI3_B9</strain>
    </source>
</reference>
<feature type="transmembrane region" description="Helical" evidence="2">
    <location>
        <begin position="569"/>
        <end position="590"/>
    </location>
</feature>
<sequence>MAKITNEMATKLSLDTTSASKTLKEFTDDVKKSTNEWKVQEAQMRSAGDQLGASKAKYEGLTTAVEKQTTKVDSLKQALANTNTSTEKGQKLQGYLTAELAKAERQLNSYNGQLDRATQSYKYQSSGMAKLNDDIKHNTELTEANVKQLKAEGKEHEANKVKLAGLTKNRESLNSILKIQQAELEKLTSTGDKNSEAYKKQELRVAQMKSKIAEANSEIRTMNSHGIKINTSSLDKVNERLAKMNERVNKGGHLFGKVFGANIVSAAFVNGLASSKAHLVDALKAGTDFNKEQQVMGATWNTLTGSAEKGQDMVNSINSMSKAFGQSNDVVNELQQQFYHVFNQKEPTEKLTGSMLTLADTLGMNNEEVERLGLNFTHMMSSSKLQLGDFNMISDQLPMYGEKLLEYEKEVQHNSNLTMEQLRKQMSDGKISAQDATNVINELGDKYKDASENMMSTFTGMQRRIKAQSHVLAGSITRPLLETKNPLFKSVSDWVADDRTVKLFDNLGQQLSKTFNTITSAFGKSFKSKDFDDFANKAMVNATNAVERFGNYVAKHSDDIIKLAKGIKAVGGAALSTGGMMMKLLVPMLMKAGELATKHKTTFKVLAGSIFGVVAAVKGMMVVSKIAVSWSNLTTVMKDSLIVTKVADGFKKLRESTMLATVAQYAFDSALWASGIPEIIIAVTALVAGFALLYKNNKKFKSFVDSTVGSIVKVAKKAIDFFKKDWKQIGLLILNPVAGAFSLLYKHNQTFRKNVNKLAAPIKKTFSNIGKSVGKTFNQLSKNSRIAFSNVKKQSSSLLSATKKGFDGLSKNIGKSLSGVGKSIGKEFGSSMKDVKGIFKDTAKDSKSSFGDISKDVSGITKGITSKFKEVKKVLSSLGKWINKNFGSAFKDAKKEFNNQIKPIKKDLSEFGKSFKQAFSGINKFLKQHKKEIQTVGKVISTVFKGIMIGALVPLGAMFAGAFATIRIAISVLIAAIKPMAKTIANIFKTVIGVVSGVVKVITNSMKLVYHLFTGNFKAVGKDVGKIVSGYVKIFTSFFGGILRQIGIFFSGTWDMMKAGYKTFTNLLKPFASFFTGIWKGIQAFFKPVIKWFEDVISDTTKSISNVWNSIWNGISSFFGNIWKGMSKFTSNTINGMHDVIKGVLDKISSTWNGMWRGLSDFFGSIWKDIKGFAQDGINGVLSIINGGIDAIDSVWKFFTGHETSVHHLKPVKFERGGVVETRMSMVNDGKGENWKELIQLPDGQLKMSNKRDHVLPLPVGTRVYNGDQTKQIMQAAGVEKYANGGIVGSVVSAAKGVGEWVGDKYEMVTKFLKDPLKNVTDLIVKGTKGMYDGLHSFGDMAHGVFDNLYNPIADWFKKGLETIKSSLGRNAPSGSGVERWRDQVKDALKENGMSTESWAVNKILKQISTESSGNEKAVQGGYTDINTKTGDLAKGLMQTISATFNRYAFPGHKNIFNGYDNLLAAIAYIKNRYGMNMSGIGEGHGYANGGLVSRHQIAQIAEGNKPEMIIPLDSMKSSRGFELLGKTAVAMAARDGQSSQNTTDNSEVVGKLDQMITLLSMILGVNKEQLSSGSQNSGLKAVYEQMARDNTIRNYQSI</sequence>
<keyword evidence="2" id="KW-1133">Transmembrane helix</keyword>
<name>A0ABY5C1S0_9LACO</name>
<gene>
    <name evidence="5" type="ORF">M3M36_00005</name>
</gene>
<dbReference type="InterPro" id="IPR013491">
    <property type="entry name" value="Tape_meas_N"/>
</dbReference>
<organism evidence="5 6">
    <name type="scientific">Fructobacillus americanaquae</name>
    <dbReference type="NCBI Taxonomy" id="2940302"/>
    <lineage>
        <taxon>Bacteria</taxon>
        <taxon>Bacillati</taxon>
        <taxon>Bacillota</taxon>
        <taxon>Bacilli</taxon>
        <taxon>Lactobacillales</taxon>
        <taxon>Lactobacillaceae</taxon>
        <taxon>Fructobacillus</taxon>
    </lineage>
</organism>
<dbReference type="Gene3D" id="1.10.287.1490">
    <property type="match status" value="1"/>
</dbReference>
<feature type="domain" description="Tape measure protein N-terminal" evidence="4">
    <location>
        <begin position="287"/>
        <end position="476"/>
    </location>
</feature>
<proteinExistence type="predicted"/>
<dbReference type="RefSeq" id="WP_252773843.1">
    <property type="nucleotide sequence ID" value="NZ_CP097122.1"/>
</dbReference>
<keyword evidence="1" id="KW-0175">Coiled coil</keyword>
<dbReference type="InterPro" id="IPR008258">
    <property type="entry name" value="Transglycosylase_SLT_dom_1"/>
</dbReference>
<dbReference type="CDD" id="cd13402">
    <property type="entry name" value="LT_TF-like"/>
    <property type="match status" value="1"/>
</dbReference>
<feature type="domain" description="Transglycosylase SLT" evidence="3">
    <location>
        <begin position="1405"/>
        <end position="1500"/>
    </location>
</feature>
<evidence type="ECO:0000256" key="2">
    <source>
        <dbReference type="SAM" id="Phobius"/>
    </source>
</evidence>
<keyword evidence="2" id="KW-0812">Transmembrane</keyword>
<evidence type="ECO:0000256" key="1">
    <source>
        <dbReference type="SAM" id="Coils"/>
    </source>
</evidence>
<evidence type="ECO:0000313" key="6">
    <source>
        <dbReference type="Proteomes" id="UP001056093"/>
    </source>
</evidence>
<keyword evidence="6" id="KW-1185">Reference proteome</keyword>
<protein>
    <submittedName>
        <fullName evidence="5">Tape measure protein</fullName>
    </submittedName>
</protein>
<feature type="transmembrane region" description="Helical" evidence="2">
    <location>
        <begin position="947"/>
        <end position="977"/>
    </location>
</feature>
<feature type="transmembrane region" description="Helical" evidence="2">
    <location>
        <begin position="671"/>
        <end position="694"/>
    </location>
</feature>
<dbReference type="InterPro" id="IPR023346">
    <property type="entry name" value="Lysozyme-like_dom_sf"/>
</dbReference>
<evidence type="ECO:0000259" key="4">
    <source>
        <dbReference type="Pfam" id="PF20155"/>
    </source>
</evidence>
<feature type="coiled-coil region" evidence="1">
    <location>
        <begin position="100"/>
        <end position="225"/>
    </location>
</feature>